<evidence type="ECO:0000259" key="3">
    <source>
        <dbReference type="SMART" id="SM00837"/>
    </source>
</evidence>
<comment type="subcellular location">
    <subcellularLocation>
        <location evidence="2">Secreted</location>
        <location evidence="2">Cell wall</location>
    </subcellularLocation>
    <subcellularLocation>
        <location evidence="2">Membrane</location>
        <topology evidence="2">Peripheral membrane protein</topology>
    </subcellularLocation>
</comment>
<protein>
    <recommendedName>
        <fullName evidence="2">Expansin</fullName>
    </recommendedName>
</protein>
<dbReference type="InterPro" id="IPR007112">
    <property type="entry name" value="Expansin/allergen_DPBB_dom"/>
</dbReference>
<dbReference type="PANTHER" id="PTHR31867">
    <property type="entry name" value="EXPANSIN-A15"/>
    <property type="match status" value="1"/>
</dbReference>
<evidence type="ECO:0000256" key="1">
    <source>
        <dbReference type="ARBA" id="ARBA00023316"/>
    </source>
</evidence>
<name>A0A5D2J855_GOSTO</name>
<proteinExistence type="inferred from homology"/>
<comment type="function">
    <text evidence="2">Causes loosening and extension of plant cell walls by disrupting non-covalent bonding between cellulose microfibrils and matrix glucans. No enzymatic activity has been found.</text>
</comment>
<dbReference type="GO" id="GO:0016020">
    <property type="term" value="C:membrane"/>
    <property type="evidence" value="ECO:0007669"/>
    <property type="project" value="UniProtKB-SubCell"/>
</dbReference>
<reference evidence="4 5" key="1">
    <citation type="submission" date="2019-07" db="EMBL/GenBank/DDBJ databases">
        <title>WGS assembly of Gossypium tomentosum.</title>
        <authorList>
            <person name="Chen Z.J."/>
            <person name="Sreedasyam A."/>
            <person name="Ando A."/>
            <person name="Song Q."/>
            <person name="De L."/>
            <person name="Hulse-Kemp A."/>
            <person name="Ding M."/>
            <person name="Ye W."/>
            <person name="Kirkbride R."/>
            <person name="Jenkins J."/>
            <person name="Plott C."/>
            <person name="Lovell J."/>
            <person name="Lin Y.-M."/>
            <person name="Vaughn R."/>
            <person name="Liu B."/>
            <person name="Li W."/>
            <person name="Simpson S."/>
            <person name="Scheffler B."/>
            <person name="Saski C."/>
            <person name="Grover C."/>
            <person name="Hu G."/>
            <person name="Conover J."/>
            <person name="Carlson J."/>
            <person name="Shu S."/>
            <person name="Boston L."/>
            <person name="Williams M."/>
            <person name="Peterson D."/>
            <person name="Mcgee K."/>
            <person name="Jones D."/>
            <person name="Wendel J."/>
            <person name="Stelly D."/>
            <person name="Grimwood J."/>
            <person name="Schmutz J."/>
        </authorList>
    </citation>
    <scope>NUCLEOTIDE SEQUENCE [LARGE SCALE GENOMIC DNA]</scope>
    <source>
        <strain evidence="4">7179.01</strain>
    </source>
</reference>
<dbReference type="GO" id="GO:0009664">
    <property type="term" value="P:plant-type cell wall organization"/>
    <property type="evidence" value="ECO:0007669"/>
    <property type="project" value="InterPro"/>
</dbReference>
<evidence type="ECO:0000313" key="5">
    <source>
        <dbReference type="Proteomes" id="UP000322667"/>
    </source>
</evidence>
<organism evidence="4 5">
    <name type="scientific">Gossypium tomentosum</name>
    <name type="common">Hawaiian cotton</name>
    <name type="synonym">Gossypium sandvicense</name>
    <dbReference type="NCBI Taxonomy" id="34277"/>
    <lineage>
        <taxon>Eukaryota</taxon>
        <taxon>Viridiplantae</taxon>
        <taxon>Streptophyta</taxon>
        <taxon>Embryophyta</taxon>
        <taxon>Tracheophyta</taxon>
        <taxon>Spermatophyta</taxon>
        <taxon>Magnoliopsida</taxon>
        <taxon>eudicotyledons</taxon>
        <taxon>Gunneridae</taxon>
        <taxon>Pentapetalae</taxon>
        <taxon>rosids</taxon>
        <taxon>malvids</taxon>
        <taxon>Malvales</taxon>
        <taxon>Malvaceae</taxon>
        <taxon>Malvoideae</taxon>
        <taxon>Gossypium</taxon>
    </lineage>
</organism>
<dbReference type="InterPro" id="IPR002963">
    <property type="entry name" value="Expansin"/>
</dbReference>
<sequence length="181" mass="21117">MKYSFFPLLFPKSILPIPRNLFFFFPHFIFPNHFSPTPIPFIPNFPKSAALLFFPNHFSPTPIPFIFPPNFPKSAALCISSSSSSHFIRPKKHFYSSFIQTKNNGYCCFMFFLYHTSFSFITTTNFCPPNFALPSDNGGWCNPRWPHFDLAMPMFLKIAEYCTGIVPISFQWFWKAIIHIE</sequence>
<evidence type="ECO:0000256" key="2">
    <source>
        <dbReference type="RuleBase" id="RU365023"/>
    </source>
</evidence>
<keyword evidence="2" id="KW-0964">Secreted</keyword>
<keyword evidence="2" id="KW-0134">Cell wall</keyword>
<dbReference type="EMBL" id="CM017632">
    <property type="protein sequence ID" value="TYH51101.1"/>
    <property type="molecule type" value="Genomic_DNA"/>
</dbReference>
<evidence type="ECO:0000313" key="4">
    <source>
        <dbReference type="EMBL" id="TYH51101.1"/>
    </source>
</evidence>
<dbReference type="AlphaFoldDB" id="A0A5D2J855"/>
<dbReference type="PRINTS" id="PR01226">
    <property type="entry name" value="EXPANSIN"/>
</dbReference>
<keyword evidence="1 2" id="KW-0961">Cell wall biogenesis/degradation</keyword>
<keyword evidence="5" id="KW-1185">Reference proteome</keyword>
<dbReference type="SMART" id="SM00837">
    <property type="entry name" value="DPBB_1"/>
    <property type="match status" value="1"/>
</dbReference>
<feature type="domain" description="Expansin-like EG45" evidence="3">
    <location>
        <begin position="98"/>
        <end position="170"/>
    </location>
</feature>
<dbReference type="InterPro" id="IPR036908">
    <property type="entry name" value="RlpA-like_sf"/>
</dbReference>
<gene>
    <name evidence="4" type="ORF">ES332_D10G251200v1</name>
</gene>
<comment type="similarity">
    <text evidence="2">Belongs to the expansin family. Expansin A subfamily.</text>
</comment>
<dbReference type="SUPFAM" id="SSF50685">
    <property type="entry name" value="Barwin-like endoglucanases"/>
    <property type="match status" value="1"/>
</dbReference>
<dbReference type="Proteomes" id="UP000322667">
    <property type="component" value="Chromosome D10"/>
</dbReference>
<accession>A0A5D2J855</accession>